<evidence type="ECO:0000256" key="9">
    <source>
        <dbReference type="ARBA" id="ARBA00039033"/>
    </source>
</evidence>
<dbReference type="InterPro" id="IPR009100">
    <property type="entry name" value="AcylCoA_DH/oxidase_NM_dom_sf"/>
</dbReference>
<comment type="similarity">
    <text evidence="2 11">Belongs to the acyl-CoA dehydrogenase family.</text>
</comment>
<feature type="domain" description="Acyl-CoA oxidase/dehydrogenase middle" evidence="13">
    <location>
        <begin position="128"/>
        <end position="219"/>
    </location>
</feature>
<dbReference type="EMBL" id="LKAJ02000001">
    <property type="protein sequence ID" value="MCS5710123.1"/>
    <property type="molecule type" value="Genomic_DNA"/>
</dbReference>
<proteinExistence type="inferred from homology"/>
<dbReference type="Gene3D" id="2.40.110.10">
    <property type="entry name" value="Butyryl-CoA Dehydrogenase, subunit A, domain 2"/>
    <property type="match status" value="1"/>
</dbReference>
<dbReference type="PANTHER" id="PTHR42807:SF1">
    <property type="entry name" value="GLUTARYL-COA DEHYDROGENASE, MITOCHONDRIAL"/>
    <property type="match status" value="1"/>
</dbReference>
<keyword evidence="17" id="KW-1185">Reference proteome</keyword>
<dbReference type="RefSeq" id="WP_075066468.1">
    <property type="nucleotide sequence ID" value="NZ_LKAJ02000001.1"/>
</dbReference>
<dbReference type="AlphaFoldDB" id="A0A0Q9YM60"/>
<gene>
    <name evidence="15" type="primary">acdA_2</name>
    <name evidence="16" type="ORF">HT99x_001640</name>
    <name evidence="15" type="ORF">HT99x_01841</name>
</gene>
<evidence type="ECO:0000256" key="8">
    <source>
        <dbReference type="ARBA" id="ARBA00037927"/>
    </source>
</evidence>
<evidence type="ECO:0000256" key="4">
    <source>
        <dbReference type="ARBA" id="ARBA00022827"/>
    </source>
</evidence>
<evidence type="ECO:0000256" key="1">
    <source>
        <dbReference type="ARBA" id="ARBA00001974"/>
    </source>
</evidence>
<dbReference type="InterPro" id="IPR006089">
    <property type="entry name" value="Acyl-CoA_DH_CS"/>
</dbReference>
<dbReference type="EC" id="1.3.8.6" evidence="9"/>
<feature type="domain" description="Acyl-CoA dehydrogenase/oxidase N-terminal" evidence="14">
    <location>
        <begin position="12"/>
        <end position="124"/>
    </location>
</feature>
<dbReference type="PANTHER" id="PTHR42807">
    <property type="entry name" value="GLUTARYL-COA DEHYDROGENASE, MITOCHONDRIAL"/>
    <property type="match status" value="1"/>
</dbReference>
<feature type="domain" description="Acyl-CoA dehydrogenase/oxidase C-terminal" evidence="12">
    <location>
        <begin position="232"/>
        <end position="379"/>
    </location>
</feature>
<comment type="pathway">
    <text evidence="8">Amino-acid metabolism; tryptophan metabolism.</text>
</comment>
<dbReference type="InterPro" id="IPR013786">
    <property type="entry name" value="AcylCoA_DH/ox_N"/>
</dbReference>
<protein>
    <recommendedName>
        <fullName evidence="9">glutaryl-CoA dehydrogenase (ETF)</fullName>
        <ecNumber evidence="9">1.3.8.6</ecNumber>
    </recommendedName>
</protein>
<dbReference type="Pfam" id="PF02771">
    <property type="entry name" value="Acyl-CoA_dh_N"/>
    <property type="match status" value="1"/>
</dbReference>
<dbReference type="InterPro" id="IPR046373">
    <property type="entry name" value="Acyl-CoA_Oxase/DH_mid-dom_sf"/>
</dbReference>
<dbReference type="Pfam" id="PF00441">
    <property type="entry name" value="Acyl-CoA_dh_1"/>
    <property type="match status" value="1"/>
</dbReference>
<evidence type="ECO:0000259" key="13">
    <source>
        <dbReference type="Pfam" id="PF02770"/>
    </source>
</evidence>
<dbReference type="Gene3D" id="1.20.140.10">
    <property type="entry name" value="Butyryl-CoA Dehydrogenase, subunit A, domain 3"/>
    <property type="match status" value="1"/>
</dbReference>
<dbReference type="STRING" id="295108.HT99x_01841"/>
<keyword evidence="3 11" id="KW-0285">Flavoprotein</keyword>
<dbReference type="InterPro" id="IPR052033">
    <property type="entry name" value="Glutaryl-CoA_DH_mitochondrial"/>
</dbReference>
<evidence type="ECO:0000259" key="12">
    <source>
        <dbReference type="Pfam" id="PF00441"/>
    </source>
</evidence>
<evidence type="ECO:0000256" key="10">
    <source>
        <dbReference type="ARBA" id="ARBA00049493"/>
    </source>
</evidence>
<dbReference type="Proteomes" id="UP000051497">
    <property type="component" value="Unassembled WGS sequence"/>
</dbReference>
<reference evidence="15" key="1">
    <citation type="submission" date="2015-09" db="EMBL/GenBank/DDBJ databases">
        <title>Draft Genome Sequences of Two Novel Amoeba-resistant Intranuclear Bacteria, Candidatus Berkiella cookevillensis and Candidatus Berkiella aquae.</title>
        <authorList>
            <person name="Mehari Y.T."/>
            <person name="Arivett B.A."/>
            <person name="Farone A.L."/>
            <person name="Gunderson J.H."/>
            <person name="Farone M.B."/>
        </authorList>
    </citation>
    <scope>NUCLEOTIDE SEQUENCE [LARGE SCALE GENOMIC DNA]</scope>
    <source>
        <strain evidence="15">HT99</strain>
    </source>
</reference>
<dbReference type="FunFam" id="1.10.540.10:FF:000002">
    <property type="entry name" value="Acyl-CoA dehydrogenase FadE19"/>
    <property type="match status" value="1"/>
</dbReference>
<comment type="caution">
    <text evidence="15">The sequence shown here is derived from an EMBL/GenBank/DDBJ whole genome shotgun (WGS) entry which is preliminary data.</text>
</comment>
<evidence type="ECO:0000313" key="16">
    <source>
        <dbReference type="EMBL" id="MCS5710123.1"/>
    </source>
</evidence>
<evidence type="ECO:0000259" key="14">
    <source>
        <dbReference type="Pfam" id="PF02771"/>
    </source>
</evidence>
<dbReference type="GO" id="GO:0000062">
    <property type="term" value="F:fatty-acyl-CoA binding"/>
    <property type="evidence" value="ECO:0007669"/>
    <property type="project" value="TreeGrafter"/>
</dbReference>
<organism evidence="15">
    <name type="scientific">Candidatus Berkiella aquae</name>
    <dbReference type="NCBI Taxonomy" id="295108"/>
    <lineage>
        <taxon>Bacteria</taxon>
        <taxon>Pseudomonadati</taxon>
        <taxon>Pseudomonadota</taxon>
        <taxon>Gammaproteobacteria</taxon>
        <taxon>Candidatus Berkiellales</taxon>
        <taxon>Candidatus Berkiellaceae</taxon>
        <taxon>Candidatus Berkiella</taxon>
    </lineage>
</organism>
<dbReference type="PATRIC" id="fig|1590043.3.peg.1879"/>
<keyword evidence="5" id="KW-0809">Transit peptide</keyword>
<dbReference type="GO" id="GO:0050660">
    <property type="term" value="F:flavin adenine dinucleotide binding"/>
    <property type="evidence" value="ECO:0007669"/>
    <property type="project" value="InterPro"/>
</dbReference>
<dbReference type="InterPro" id="IPR006091">
    <property type="entry name" value="Acyl-CoA_Oxase/DH_mid-dom"/>
</dbReference>
<dbReference type="GO" id="GO:0033539">
    <property type="term" value="P:fatty acid beta-oxidation using acyl-CoA dehydrogenase"/>
    <property type="evidence" value="ECO:0007669"/>
    <property type="project" value="TreeGrafter"/>
</dbReference>
<dbReference type="Pfam" id="PF02770">
    <property type="entry name" value="Acyl-CoA_dh_M"/>
    <property type="match status" value="1"/>
</dbReference>
<evidence type="ECO:0000256" key="2">
    <source>
        <dbReference type="ARBA" id="ARBA00009347"/>
    </source>
</evidence>
<keyword evidence="6 11" id="KW-0560">Oxidoreductase</keyword>
<evidence type="ECO:0000313" key="15">
    <source>
        <dbReference type="EMBL" id="KRG20921.1"/>
    </source>
</evidence>
<evidence type="ECO:0000256" key="5">
    <source>
        <dbReference type="ARBA" id="ARBA00022946"/>
    </source>
</evidence>
<dbReference type="OrthoDB" id="9770681at2"/>
<evidence type="ECO:0000256" key="7">
    <source>
        <dbReference type="ARBA" id="ARBA00037899"/>
    </source>
</evidence>
<reference evidence="16" key="2">
    <citation type="journal article" date="2016" name="Genome Announc.">
        <title>Draft Genome Sequences of Two Novel Amoeba-Resistant Intranuclear Bacteria, 'Candidatus Berkiella cookevillensis' and 'Candidatus Berkiella aquae'.</title>
        <authorList>
            <person name="Mehari Y.T."/>
            <person name="Arivett B.A."/>
            <person name="Farone A.L."/>
            <person name="Gunderson J.H."/>
            <person name="Farone M.B."/>
        </authorList>
    </citation>
    <scope>NUCLEOTIDE SEQUENCE</scope>
    <source>
        <strain evidence="16">HT99</strain>
    </source>
</reference>
<keyword evidence="4 11" id="KW-0274">FAD</keyword>
<dbReference type="SUPFAM" id="SSF56645">
    <property type="entry name" value="Acyl-CoA dehydrogenase NM domain-like"/>
    <property type="match status" value="1"/>
</dbReference>
<dbReference type="SUPFAM" id="SSF47203">
    <property type="entry name" value="Acyl-CoA dehydrogenase C-terminal domain-like"/>
    <property type="match status" value="1"/>
</dbReference>
<accession>A0A0Q9YM60</accession>
<evidence type="ECO:0000256" key="3">
    <source>
        <dbReference type="ARBA" id="ARBA00022630"/>
    </source>
</evidence>
<dbReference type="InterPro" id="IPR009075">
    <property type="entry name" value="AcylCo_DH/oxidase_C"/>
</dbReference>
<comment type="pathway">
    <text evidence="7">Amino-acid metabolism; lysine degradation.</text>
</comment>
<dbReference type="InterPro" id="IPR036250">
    <property type="entry name" value="AcylCo_DH-like_C"/>
</dbReference>
<dbReference type="PROSITE" id="PS00072">
    <property type="entry name" value="ACYL_COA_DH_1"/>
    <property type="match status" value="1"/>
</dbReference>
<reference evidence="16" key="3">
    <citation type="submission" date="2021-06" db="EMBL/GenBank/DDBJ databases">
        <title>Genomic Description and Analysis of Intracellular Bacteria, Candidatus Berkiella cookevillensis and Candidatus Berkiella aquae.</title>
        <authorList>
            <person name="Kidane D.T."/>
            <person name="Mehari Y.T."/>
            <person name="Rice F.C."/>
            <person name="Arivett B.A."/>
            <person name="Farone A.L."/>
            <person name="Berk S.G."/>
            <person name="Farone M.B."/>
        </authorList>
    </citation>
    <scope>NUCLEOTIDE SEQUENCE</scope>
    <source>
        <strain evidence="16">HT99</strain>
    </source>
</reference>
<dbReference type="GO" id="GO:0046949">
    <property type="term" value="P:fatty-acyl-CoA biosynthetic process"/>
    <property type="evidence" value="ECO:0007669"/>
    <property type="project" value="TreeGrafter"/>
</dbReference>
<comment type="cofactor">
    <cofactor evidence="1 11">
        <name>FAD</name>
        <dbReference type="ChEBI" id="CHEBI:57692"/>
    </cofactor>
</comment>
<evidence type="ECO:0000313" key="17">
    <source>
        <dbReference type="Proteomes" id="UP000051497"/>
    </source>
</evidence>
<sequence length="386" mass="42715">MEDLFCLDDYLSDEEKLVRDSVRRFIDSEIMPIIADCYEKAHFPRELIQKMANLGLFGMTLPESYGGANASSVAYGLACQELERGDSGLRSFVSVQSSLCMYPIFAYGTQQQKMRFLPQMAQGELIGCFGLTEPDSGSDPASMKTRAKKANGGWRLTGAKMWITNATIADLAIVWAKDEQGNVKGFIVERDFPGFSTNEIHHKLSLRASITGEIVLEDCFVPDENYLPGTEKGLACALGCLTKARYGIAWGAMGAAMACYDIALNYAKERTQFGKAIGAFQLIQTDLVDMFTEIVKAQALNLQLGRLHEQERSNYVMVSLAKMNACKEALHIARKARNILGANGISLEYHIIRHMANLESVFTYEGTDNMHHLIVGKHITGLDAFS</sequence>
<dbReference type="EMBL" id="LKAJ01000007">
    <property type="protein sequence ID" value="KRG20921.1"/>
    <property type="molecule type" value="Genomic_DNA"/>
</dbReference>
<dbReference type="Gene3D" id="1.10.540.10">
    <property type="entry name" value="Acyl-CoA dehydrogenase/oxidase, N-terminal domain"/>
    <property type="match status" value="1"/>
</dbReference>
<evidence type="ECO:0000256" key="11">
    <source>
        <dbReference type="RuleBase" id="RU362125"/>
    </source>
</evidence>
<evidence type="ECO:0000256" key="6">
    <source>
        <dbReference type="ARBA" id="ARBA00023002"/>
    </source>
</evidence>
<comment type="catalytic activity">
    <reaction evidence="10">
        <text>glutaryl-CoA + oxidized [electron-transfer flavoprotein] + 2 H(+) = (2E)-butenoyl-CoA + reduced [electron-transfer flavoprotein] + CO2</text>
        <dbReference type="Rhea" id="RHEA:13389"/>
        <dbReference type="Rhea" id="RHEA-COMP:10685"/>
        <dbReference type="Rhea" id="RHEA-COMP:10686"/>
        <dbReference type="ChEBI" id="CHEBI:15378"/>
        <dbReference type="ChEBI" id="CHEBI:16526"/>
        <dbReference type="ChEBI" id="CHEBI:57332"/>
        <dbReference type="ChEBI" id="CHEBI:57378"/>
        <dbReference type="ChEBI" id="CHEBI:57692"/>
        <dbReference type="ChEBI" id="CHEBI:58307"/>
        <dbReference type="EC" id="1.3.8.6"/>
    </reaction>
</comment>
<dbReference type="InterPro" id="IPR037069">
    <property type="entry name" value="AcylCoA_DH/ox_N_sf"/>
</dbReference>
<dbReference type="GO" id="GO:0004361">
    <property type="term" value="F:glutaryl-CoA dehydrogenase activity"/>
    <property type="evidence" value="ECO:0007669"/>
    <property type="project" value="UniProtKB-EC"/>
</dbReference>
<name>A0A0Q9YM60_9GAMM</name>